<dbReference type="STRING" id="43928.SAMN05443636_2135"/>
<dbReference type="Pfam" id="PF26259">
    <property type="entry name" value="DUF8063"/>
    <property type="match status" value="1"/>
</dbReference>
<dbReference type="OrthoDB" id="293507at2157"/>
<feature type="region of interest" description="Disordered" evidence="1">
    <location>
        <begin position="23"/>
        <end position="48"/>
    </location>
</feature>
<keyword evidence="3" id="KW-1185">Reference proteome</keyword>
<dbReference type="EMBL" id="FQWV01000005">
    <property type="protein sequence ID" value="SHH23826.1"/>
    <property type="molecule type" value="Genomic_DNA"/>
</dbReference>
<evidence type="ECO:0000256" key="1">
    <source>
        <dbReference type="SAM" id="MobiDB-lite"/>
    </source>
</evidence>
<name>A0A1M5RCS1_9EURY</name>
<feature type="compositionally biased region" description="Polar residues" evidence="1">
    <location>
        <begin position="25"/>
        <end position="35"/>
    </location>
</feature>
<dbReference type="InterPro" id="IPR058376">
    <property type="entry name" value="DUF8063"/>
</dbReference>
<dbReference type="AlphaFoldDB" id="A0A1M5RCS1"/>
<evidence type="ECO:0000313" key="2">
    <source>
        <dbReference type="EMBL" id="SHH23826.1"/>
    </source>
</evidence>
<evidence type="ECO:0000313" key="3">
    <source>
        <dbReference type="Proteomes" id="UP000184357"/>
    </source>
</evidence>
<reference evidence="2 3" key="1">
    <citation type="submission" date="2016-11" db="EMBL/GenBank/DDBJ databases">
        <authorList>
            <person name="Jaros S."/>
            <person name="Januszkiewicz K."/>
            <person name="Wedrychowicz H."/>
        </authorList>
    </citation>
    <scope>NUCLEOTIDE SEQUENCE [LARGE SCALE GENOMIC DNA]</scope>
    <source>
        <strain evidence="2 3">DSM 9297</strain>
    </source>
</reference>
<dbReference type="Proteomes" id="UP000184357">
    <property type="component" value="Unassembled WGS sequence"/>
</dbReference>
<dbReference type="RefSeq" id="WP_073309330.1">
    <property type="nucleotide sequence ID" value="NZ_FQWV01000005.1"/>
</dbReference>
<proteinExistence type="predicted"/>
<sequence>MVRTILVGLLLLGLLATPLAAVAQESPTSTPTAENTPGPADGERPGEAQVFGDPAVYIESWSYTDGVFRIVFNSSAYRPSLTLTAPVEHSKRGATRGAVVSRELLRGSTVVEIASPTGEVSITTSTSIRAGVYTKLDADQGGAIVAGPWDGADVRDAGIGGALGVALAVVLGALSVVSGDSNEGERIA</sequence>
<gene>
    <name evidence="2" type="ORF">SAMN05443636_2135</name>
</gene>
<organism evidence="2 3">
    <name type="scientific">Halobaculum gomorrense</name>
    <dbReference type="NCBI Taxonomy" id="43928"/>
    <lineage>
        <taxon>Archaea</taxon>
        <taxon>Methanobacteriati</taxon>
        <taxon>Methanobacteriota</taxon>
        <taxon>Stenosarchaea group</taxon>
        <taxon>Halobacteria</taxon>
        <taxon>Halobacteriales</taxon>
        <taxon>Haloferacaceae</taxon>
        <taxon>Halobaculum</taxon>
    </lineage>
</organism>
<accession>A0A1M5RCS1</accession>
<protein>
    <submittedName>
        <fullName evidence="2">Uncharacterized protein</fullName>
    </submittedName>
</protein>